<keyword evidence="7 8" id="KW-0472">Membrane</keyword>
<evidence type="ECO:0000256" key="3">
    <source>
        <dbReference type="ARBA" id="ARBA00022448"/>
    </source>
</evidence>
<evidence type="ECO:0000256" key="4">
    <source>
        <dbReference type="ARBA" id="ARBA00022475"/>
    </source>
</evidence>
<dbReference type="Proteomes" id="UP001159200">
    <property type="component" value="Unassembled WGS sequence"/>
</dbReference>
<dbReference type="Gene3D" id="1.20.1740.10">
    <property type="entry name" value="Amino acid/polyamine transporter I"/>
    <property type="match status" value="1"/>
</dbReference>
<evidence type="ECO:0000256" key="5">
    <source>
        <dbReference type="ARBA" id="ARBA00022692"/>
    </source>
</evidence>
<name>A0ABT6J0H9_9STAP</name>
<feature type="transmembrane region" description="Helical" evidence="8">
    <location>
        <begin position="212"/>
        <end position="234"/>
    </location>
</feature>
<evidence type="ECO:0000256" key="1">
    <source>
        <dbReference type="ARBA" id="ARBA00004651"/>
    </source>
</evidence>
<dbReference type="EMBL" id="JAROYR010000010">
    <property type="protein sequence ID" value="MDH5158250.1"/>
    <property type="molecule type" value="Genomic_DNA"/>
</dbReference>
<evidence type="ECO:0000256" key="2">
    <source>
        <dbReference type="ARBA" id="ARBA00009261"/>
    </source>
</evidence>
<keyword evidence="6 8" id="KW-1133">Transmembrane helix</keyword>
<feature type="transmembrane region" description="Helical" evidence="8">
    <location>
        <begin position="179"/>
        <end position="200"/>
    </location>
</feature>
<dbReference type="Pfam" id="PF01235">
    <property type="entry name" value="Na_Ala_symp"/>
    <property type="match status" value="1"/>
</dbReference>
<dbReference type="InterPro" id="IPR001463">
    <property type="entry name" value="Na/Ala_symport"/>
</dbReference>
<dbReference type="PRINTS" id="PR00175">
    <property type="entry name" value="NAALASMPORT"/>
</dbReference>
<feature type="transmembrane region" description="Helical" evidence="8">
    <location>
        <begin position="93"/>
        <end position="114"/>
    </location>
</feature>
<comment type="caution">
    <text evidence="9">The sequence shown here is derived from an EMBL/GenBank/DDBJ whole genome shotgun (WGS) entry which is preliminary data.</text>
</comment>
<comment type="similarity">
    <text evidence="2 8">Belongs to the alanine or glycine:cation symporter (AGCS) (TC 2.A.25) family.</text>
</comment>
<feature type="transmembrane region" description="Helical" evidence="8">
    <location>
        <begin position="306"/>
        <end position="327"/>
    </location>
</feature>
<keyword evidence="5 8" id="KW-0812">Transmembrane</keyword>
<evidence type="ECO:0000313" key="9">
    <source>
        <dbReference type="EMBL" id="MDH5158250.1"/>
    </source>
</evidence>
<dbReference type="RefSeq" id="WP_150889754.1">
    <property type="nucleotide sequence ID" value="NZ_JALCVD010000004.1"/>
</dbReference>
<evidence type="ECO:0000313" key="10">
    <source>
        <dbReference type="Proteomes" id="UP001159200"/>
    </source>
</evidence>
<evidence type="ECO:0000256" key="8">
    <source>
        <dbReference type="RuleBase" id="RU363064"/>
    </source>
</evidence>
<proteinExistence type="inferred from homology"/>
<feature type="transmembrane region" description="Helical" evidence="8">
    <location>
        <begin position="65"/>
        <end position="87"/>
    </location>
</feature>
<keyword evidence="3 8" id="KW-0813">Transport</keyword>
<dbReference type="NCBIfam" id="TIGR00835">
    <property type="entry name" value="agcS"/>
    <property type="match status" value="1"/>
</dbReference>
<protein>
    <submittedName>
        <fullName evidence="9">Sodium:alanine symporter family protein</fullName>
    </submittedName>
</protein>
<comment type="subcellular location">
    <subcellularLocation>
        <location evidence="1 8">Cell membrane</location>
        <topology evidence="1 8">Multi-pass membrane protein</topology>
    </subcellularLocation>
</comment>
<organism evidence="9 10">
    <name type="scientific">Staphylococcus cohnii</name>
    <dbReference type="NCBI Taxonomy" id="29382"/>
    <lineage>
        <taxon>Bacteria</taxon>
        <taxon>Bacillati</taxon>
        <taxon>Bacillota</taxon>
        <taxon>Bacilli</taxon>
        <taxon>Bacillales</taxon>
        <taxon>Staphylococcaceae</taxon>
        <taxon>Staphylococcus</taxon>
        <taxon>Staphylococcus cohnii species complex</taxon>
    </lineage>
</organism>
<dbReference type="PANTHER" id="PTHR30330:SF3">
    <property type="entry name" value="TRANSCRIPTIONAL REGULATOR, LRP FAMILY"/>
    <property type="match status" value="1"/>
</dbReference>
<dbReference type="PANTHER" id="PTHR30330">
    <property type="entry name" value="AGSS FAMILY TRANSPORTER, SODIUM-ALANINE"/>
    <property type="match status" value="1"/>
</dbReference>
<feature type="transmembrane region" description="Helical" evidence="8">
    <location>
        <begin position="144"/>
        <end position="167"/>
    </location>
</feature>
<keyword evidence="4 8" id="KW-1003">Cell membrane</keyword>
<evidence type="ECO:0000256" key="7">
    <source>
        <dbReference type="ARBA" id="ARBA00023136"/>
    </source>
</evidence>
<gene>
    <name evidence="9" type="ORF">P5X59_07925</name>
</gene>
<reference evidence="9 10" key="1">
    <citation type="submission" date="2023-03" db="EMBL/GenBank/DDBJ databases">
        <title>Bacterial isolates from washroom surfaces on a university campus.</title>
        <authorList>
            <person name="Holman D.B."/>
            <person name="Gzyl K.E."/>
            <person name="Taheri A.E."/>
        </authorList>
    </citation>
    <scope>NUCLEOTIDE SEQUENCE [LARGE SCALE GENOMIC DNA]</scope>
    <source>
        <strain evidence="9 10">RD01</strain>
    </source>
</reference>
<accession>A0ABT6J0H9</accession>
<keyword evidence="8" id="KW-0769">Symport</keyword>
<feature type="transmembrane region" description="Helical" evidence="8">
    <location>
        <begin position="347"/>
        <end position="374"/>
    </location>
</feature>
<sequence length="448" mass="48603">MEKLISFSDWLWGYPLVLLLLFASVFLTVYLNFIQFRHFFYMLKQTFGSVNKKPKGEGTITPRQALTSALSSTAGAANIVGVPTAIMMGGPGAVFWMMVIAFLGMALKFSENVLGVHYREKNKKGEFVGGPTYYMKKGFKNKKLGTVFSLIFAFALMIEIIPSIMVQGHSAASTMKDTFNVPMAVSGVILAFLAALVVFGGVKRIASFAEKIVPIMVGLYCFFGFLIILMNIGHVPNVIWLVVEQAFNPTAAVGGTFGAALATTIRWGFARGIYSNEAGLGTSSIAHAAAKTDHPVRQAFWGISEIVVDTLIICSTTGFVVLVSGVWKASDAKAQSAALTARAFENSFGQFGSMMVSISMMFFVFSTVVVVIFYGSRMAEFLFGLTAGWVMKTIYVLSMIVGALGAAQQLWDLLDLALAAVLIPNVIAVIMLSPKVKSLTTDFFKNYK</sequence>
<feature type="transmembrane region" description="Helical" evidence="8">
    <location>
        <begin position="413"/>
        <end position="432"/>
    </location>
</feature>
<feature type="transmembrane region" description="Helical" evidence="8">
    <location>
        <begin position="246"/>
        <end position="265"/>
    </location>
</feature>
<feature type="transmembrane region" description="Helical" evidence="8">
    <location>
        <begin position="12"/>
        <end position="34"/>
    </location>
</feature>
<feature type="transmembrane region" description="Helical" evidence="8">
    <location>
        <begin position="381"/>
        <end position="407"/>
    </location>
</feature>
<keyword evidence="10" id="KW-1185">Reference proteome</keyword>
<evidence type="ECO:0000256" key="6">
    <source>
        <dbReference type="ARBA" id="ARBA00022989"/>
    </source>
</evidence>